<keyword evidence="7 8" id="KW-0472">Membrane</keyword>
<feature type="transmembrane region" description="Helical" evidence="8">
    <location>
        <begin position="313"/>
        <end position="337"/>
    </location>
</feature>
<comment type="similarity">
    <text evidence="3">Belongs to the wax synthase family.</text>
</comment>
<feature type="transmembrane region" description="Helical" evidence="8">
    <location>
        <begin position="352"/>
        <end position="374"/>
    </location>
</feature>
<evidence type="ECO:0000313" key="10">
    <source>
        <dbReference type="EMBL" id="KAK8013407.1"/>
    </source>
</evidence>
<sequence length="403" mass="45408">MIPLRESEGSILPHLLLLLVPITTLAGPRFPQRRSLAISAIIGLAIACHANQFTQSLGLANLLSLAWPHYLLCLANFVFASAEGPEGDLWRIDRPPREALSLPAFSLRKFIWAFVTLFNTRGIRWNYESARGEREGTARFVLLQLVDLVWMVLMADLVSQLGRHCFFIDPATNQVHTDTKRLSVRGHGALDSMLRVFVFGAGPYFFINIQYVLCSIPWVLMGWSQPQDWPPLFGHLSEATTVRKFWNRFWHHIIRNSLTSFSTAASRHLGLTKGSTLYSYSHLWIAFTISAVMHAGSMVILPSPVNISLAERTVGLVVFFLWQAFAISVEDFVQWAYGRITGGHSGGSWHPWFGYMWVVCSFWYSLPHAGGVFLRLRMGQDSPLPFSVFRPLAERLSLAMASA</sequence>
<keyword evidence="4" id="KW-0808">Transferase</keyword>
<evidence type="ECO:0000256" key="1">
    <source>
        <dbReference type="ARBA" id="ARBA00004141"/>
    </source>
</evidence>
<evidence type="ECO:0000256" key="7">
    <source>
        <dbReference type="ARBA" id="ARBA00023136"/>
    </source>
</evidence>
<evidence type="ECO:0000256" key="4">
    <source>
        <dbReference type="ARBA" id="ARBA00022679"/>
    </source>
</evidence>
<keyword evidence="6 8" id="KW-1133">Transmembrane helix</keyword>
<feature type="transmembrane region" description="Helical" evidence="8">
    <location>
        <begin position="12"/>
        <end position="28"/>
    </location>
</feature>
<evidence type="ECO:0000256" key="5">
    <source>
        <dbReference type="ARBA" id="ARBA00022692"/>
    </source>
</evidence>
<accession>A0ABR1RJE7</accession>
<dbReference type="InterPro" id="IPR032805">
    <property type="entry name" value="Wax_synthase_dom"/>
</dbReference>
<name>A0ABR1RJE7_9PEZI</name>
<evidence type="ECO:0000256" key="3">
    <source>
        <dbReference type="ARBA" id="ARBA00007282"/>
    </source>
</evidence>
<dbReference type="EMBL" id="JAQQWI010000013">
    <property type="protein sequence ID" value="KAK8013407.1"/>
    <property type="molecule type" value="Genomic_DNA"/>
</dbReference>
<organism evidence="10 11">
    <name type="scientific">Apiospora marii</name>
    <dbReference type="NCBI Taxonomy" id="335849"/>
    <lineage>
        <taxon>Eukaryota</taxon>
        <taxon>Fungi</taxon>
        <taxon>Dikarya</taxon>
        <taxon>Ascomycota</taxon>
        <taxon>Pezizomycotina</taxon>
        <taxon>Sordariomycetes</taxon>
        <taxon>Xylariomycetidae</taxon>
        <taxon>Amphisphaeriales</taxon>
        <taxon>Apiosporaceae</taxon>
        <taxon>Apiospora</taxon>
    </lineage>
</organism>
<dbReference type="Pfam" id="PF13813">
    <property type="entry name" value="MBOAT_2"/>
    <property type="match status" value="1"/>
</dbReference>
<evidence type="ECO:0000256" key="8">
    <source>
        <dbReference type="SAM" id="Phobius"/>
    </source>
</evidence>
<dbReference type="InterPro" id="IPR044851">
    <property type="entry name" value="Wax_synthase"/>
</dbReference>
<feature type="domain" description="Wax synthase" evidence="9">
    <location>
        <begin position="229"/>
        <end position="306"/>
    </location>
</feature>
<dbReference type="PANTHER" id="PTHR31595">
    <property type="entry name" value="LONG-CHAIN-ALCOHOL O-FATTY-ACYLTRANSFERASE 3-RELATED"/>
    <property type="match status" value="1"/>
</dbReference>
<comment type="caution">
    <text evidence="10">The sequence shown here is derived from an EMBL/GenBank/DDBJ whole genome shotgun (WGS) entry which is preliminary data.</text>
</comment>
<comment type="pathway">
    <text evidence="2">Secondary metabolite biosynthesis.</text>
</comment>
<evidence type="ECO:0000259" key="9">
    <source>
        <dbReference type="Pfam" id="PF13813"/>
    </source>
</evidence>
<keyword evidence="5 8" id="KW-0812">Transmembrane</keyword>
<dbReference type="Proteomes" id="UP001396898">
    <property type="component" value="Unassembled WGS sequence"/>
</dbReference>
<comment type="subcellular location">
    <subcellularLocation>
        <location evidence="1">Membrane</location>
        <topology evidence="1">Multi-pass membrane protein</topology>
    </subcellularLocation>
</comment>
<feature type="transmembrane region" description="Helical" evidence="8">
    <location>
        <begin position="283"/>
        <end position="301"/>
    </location>
</feature>
<proteinExistence type="inferred from homology"/>
<dbReference type="PANTHER" id="PTHR31595:SF57">
    <property type="entry name" value="OS04G0481900 PROTEIN"/>
    <property type="match status" value="1"/>
</dbReference>
<keyword evidence="11" id="KW-1185">Reference proteome</keyword>
<gene>
    <name evidence="10" type="ORF">PG991_009000</name>
</gene>
<evidence type="ECO:0000313" key="11">
    <source>
        <dbReference type="Proteomes" id="UP001396898"/>
    </source>
</evidence>
<protein>
    <recommendedName>
        <fullName evidence="9">Wax synthase domain-containing protein</fullName>
    </recommendedName>
</protein>
<evidence type="ECO:0000256" key="2">
    <source>
        <dbReference type="ARBA" id="ARBA00005179"/>
    </source>
</evidence>
<feature type="transmembrane region" description="Helical" evidence="8">
    <location>
        <begin position="196"/>
        <end position="220"/>
    </location>
</feature>
<evidence type="ECO:0000256" key="6">
    <source>
        <dbReference type="ARBA" id="ARBA00022989"/>
    </source>
</evidence>
<reference evidence="10 11" key="1">
    <citation type="submission" date="2023-01" db="EMBL/GenBank/DDBJ databases">
        <title>Analysis of 21 Apiospora genomes using comparative genomics revels a genus with tremendous synthesis potential of carbohydrate active enzymes and secondary metabolites.</title>
        <authorList>
            <person name="Sorensen T."/>
        </authorList>
    </citation>
    <scope>NUCLEOTIDE SEQUENCE [LARGE SCALE GENOMIC DNA]</scope>
    <source>
        <strain evidence="10 11">CBS 20057</strain>
    </source>
</reference>